<name>A0A423DVE6_9PSED</name>
<dbReference type="EMBL" id="MOAM01000013">
    <property type="protein sequence ID" value="ROL76145.1"/>
    <property type="molecule type" value="Genomic_DNA"/>
</dbReference>
<accession>A0A423DVE6</accession>
<protein>
    <recommendedName>
        <fullName evidence="4">DUF805 domain-containing protein</fullName>
    </recommendedName>
</protein>
<dbReference type="AlphaFoldDB" id="A0A423DVE6"/>
<dbReference type="RefSeq" id="WP_093378993.1">
    <property type="nucleotide sequence ID" value="NZ_MOAM01000013.1"/>
</dbReference>
<keyword evidence="1" id="KW-0472">Membrane</keyword>
<organism evidence="2 3">
    <name type="scientific">Pseudomonas vranovensis</name>
    <dbReference type="NCBI Taxonomy" id="321661"/>
    <lineage>
        <taxon>Bacteria</taxon>
        <taxon>Pseudomonadati</taxon>
        <taxon>Pseudomonadota</taxon>
        <taxon>Gammaproteobacteria</taxon>
        <taxon>Pseudomonadales</taxon>
        <taxon>Pseudomonadaceae</taxon>
        <taxon>Pseudomonas</taxon>
    </lineage>
</organism>
<evidence type="ECO:0000313" key="3">
    <source>
        <dbReference type="Proteomes" id="UP000285286"/>
    </source>
</evidence>
<feature type="transmembrane region" description="Helical" evidence="1">
    <location>
        <begin position="56"/>
        <end position="76"/>
    </location>
</feature>
<keyword evidence="1" id="KW-0812">Transmembrane</keyword>
<comment type="caution">
    <text evidence="2">The sequence shown here is derived from an EMBL/GenBank/DDBJ whole genome shotgun (WGS) entry which is preliminary data.</text>
</comment>
<dbReference type="InterPro" id="IPR008523">
    <property type="entry name" value="DUF805"/>
</dbReference>
<proteinExistence type="predicted"/>
<reference evidence="2 3" key="1">
    <citation type="submission" date="2016-10" db="EMBL/GenBank/DDBJ databases">
        <title>Comparative genome analysis of multiple Pseudomonas spp. focuses on biocontrol and plant growth promoting traits.</title>
        <authorList>
            <person name="Tao X.-Y."/>
            <person name="Taylor C.G."/>
        </authorList>
    </citation>
    <scope>NUCLEOTIDE SEQUENCE [LARGE SCALE GENOMIC DNA]</scope>
    <source>
        <strain evidence="2 3">15D11</strain>
    </source>
</reference>
<keyword evidence="1" id="KW-1133">Transmembrane helix</keyword>
<feature type="transmembrane region" description="Helical" evidence="1">
    <location>
        <begin position="27"/>
        <end position="50"/>
    </location>
</feature>
<evidence type="ECO:0008006" key="4">
    <source>
        <dbReference type="Google" id="ProtNLM"/>
    </source>
</evidence>
<dbReference type="Pfam" id="PF05656">
    <property type="entry name" value="DUF805"/>
    <property type="match status" value="1"/>
</dbReference>
<dbReference type="GO" id="GO:0005886">
    <property type="term" value="C:plasma membrane"/>
    <property type="evidence" value="ECO:0007669"/>
    <property type="project" value="TreeGrafter"/>
</dbReference>
<sequence length="152" mass="16615">MYDTLTLANSSKPKVMSLEGRIGRVRLLAWSLVLFAATIGGIFLVALLSSSMSLDLGGLMMIGLLSARILSMLFIVQRLHDLNWSGWFCWLSILPWVGNFFILVLVLMPGTRGSNRFGAPPAPNNNAVVILAWLWLVLVAGLAYVTVTRPGI</sequence>
<dbReference type="Proteomes" id="UP000285286">
    <property type="component" value="Unassembled WGS sequence"/>
</dbReference>
<feature type="transmembrane region" description="Helical" evidence="1">
    <location>
        <begin position="128"/>
        <end position="147"/>
    </location>
</feature>
<evidence type="ECO:0000313" key="2">
    <source>
        <dbReference type="EMBL" id="ROL76145.1"/>
    </source>
</evidence>
<dbReference type="PANTHER" id="PTHR34980">
    <property type="entry name" value="INNER MEMBRANE PROTEIN-RELATED-RELATED"/>
    <property type="match status" value="1"/>
</dbReference>
<gene>
    <name evidence="2" type="ORF">BHU25_08040</name>
</gene>
<feature type="transmembrane region" description="Helical" evidence="1">
    <location>
        <begin position="88"/>
        <end position="108"/>
    </location>
</feature>
<evidence type="ECO:0000256" key="1">
    <source>
        <dbReference type="SAM" id="Phobius"/>
    </source>
</evidence>
<keyword evidence="3" id="KW-1185">Reference proteome</keyword>
<dbReference type="PANTHER" id="PTHR34980:SF3">
    <property type="entry name" value="BLR8105 PROTEIN"/>
    <property type="match status" value="1"/>
</dbReference>